<keyword evidence="7 16" id="KW-0963">Cytoplasm</keyword>
<dbReference type="OrthoDB" id="5347692at2"/>
<dbReference type="EC" id="2.7.1.33" evidence="6 16"/>
<dbReference type="SUPFAM" id="SSF53067">
    <property type="entry name" value="Actin-like ATPase domain"/>
    <property type="match status" value="2"/>
</dbReference>
<evidence type="ECO:0000256" key="16">
    <source>
        <dbReference type="HAMAP-Rule" id="MF_01274"/>
    </source>
</evidence>
<gene>
    <name evidence="16" type="primary">coaX</name>
    <name evidence="17" type="ORF">CQA53_07205</name>
</gene>
<comment type="similarity">
    <text evidence="14 16">Belongs to the type III pantothenate kinase family.</text>
</comment>
<evidence type="ECO:0000256" key="8">
    <source>
        <dbReference type="ARBA" id="ARBA00022679"/>
    </source>
</evidence>
<accession>A0A3D8IJ13</accession>
<dbReference type="NCBIfam" id="NF009872">
    <property type="entry name" value="PRK13333.1"/>
    <property type="match status" value="1"/>
</dbReference>
<dbReference type="PANTHER" id="PTHR34265:SF1">
    <property type="entry name" value="TYPE III PANTOTHENATE KINASE"/>
    <property type="match status" value="1"/>
</dbReference>
<name>A0A3D8IJ13_9HELI</name>
<comment type="catalytic activity">
    <reaction evidence="1 16">
        <text>(R)-pantothenate + ATP = (R)-4'-phosphopantothenate + ADP + H(+)</text>
        <dbReference type="Rhea" id="RHEA:16373"/>
        <dbReference type="ChEBI" id="CHEBI:10986"/>
        <dbReference type="ChEBI" id="CHEBI:15378"/>
        <dbReference type="ChEBI" id="CHEBI:29032"/>
        <dbReference type="ChEBI" id="CHEBI:30616"/>
        <dbReference type="ChEBI" id="CHEBI:456216"/>
        <dbReference type="EC" id="2.7.1.33"/>
    </reaction>
</comment>
<dbReference type="GO" id="GO:0005737">
    <property type="term" value="C:cytoplasm"/>
    <property type="evidence" value="ECO:0007669"/>
    <property type="project" value="UniProtKB-SubCell"/>
</dbReference>
<dbReference type="AlphaFoldDB" id="A0A3D8IJ13"/>
<dbReference type="CDD" id="cd24015">
    <property type="entry name" value="ASKHA_NBD_PanK-III"/>
    <property type="match status" value="1"/>
</dbReference>
<feature type="binding site" evidence="16">
    <location>
        <position position="148"/>
    </location>
    <ligand>
        <name>substrate</name>
    </ligand>
</feature>
<keyword evidence="16" id="KW-0479">Metal-binding</keyword>
<evidence type="ECO:0000256" key="11">
    <source>
        <dbReference type="ARBA" id="ARBA00022840"/>
    </source>
</evidence>
<keyword evidence="18" id="KW-1185">Reference proteome</keyword>
<sequence length="213" mass="24220">MSNVILCDIGNSFLHFYYSGRIWREKPNEISAKKPHIPIYYISVNLNYEKKLLDSHKKCINLEPYVDINTSYTGLGIDRKVACKAISNGIIIDAGSAITIDIVENNVHLGGYILPGISSYQDFYRQISYALDVNLDLSVNLYMPPKNTKEAVSFGILKSILLMIKHTSQTKKLYFTGGDGKFFAKFFENSIFDNTLVFKGMQQTLKEIEKQHN</sequence>
<evidence type="ECO:0000256" key="3">
    <source>
        <dbReference type="ARBA" id="ARBA00004496"/>
    </source>
</evidence>
<feature type="active site" description="Proton acceptor" evidence="16">
    <location>
        <position position="78"/>
    </location>
</feature>
<feature type="binding site" evidence="16">
    <location>
        <position position="72"/>
    </location>
    <ligand>
        <name>substrate</name>
    </ligand>
</feature>
<keyword evidence="8 16" id="KW-0808">Transferase</keyword>
<keyword evidence="10 16" id="KW-0418">Kinase</keyword>
<dbReference type="GO" id="GO:0046872">
    <property type="term" value="F:metal ion binding"/>
    <property type="evidence" value="ECO:0007669"/>
    <property type="project" value="UniProtKB-KW"/>
</dbReference>
<dbReference type="GO" id="GO:0015937">
    <property type="term" value="P:coenzyme A biosynthetic process"/>
    <property type="evidence" value="ECO:0007669"/>
    <property type="project" value="UniProtKB-UniRule"/>
</dbReference>
<dbReference type="Pfam" id="PF03309">
    <property type="entry name" value="Pan_kinase"/>
    <property type="match status" value="1"/>
</dbReference>
<evidence type="ECO:0000313" key="18">
    <source>
        <dbReference type="Proteomes" id="UP000256379"/>
    </source>
</evidence>
<comment type="pathway">
    <text evidence="4 16">Cofactor biosynthesis; coenzyme A biosynthesis; CoA from (R)-pantothenate: step 1/5.</text>
</comment>
<dbReference type="InterPro" id="IPR004619">
    <property type="entry name" value="Type_III_PanK"/>
</dbReference>
<feature type="binding site" evidence="16">
    <location>
        <begin position="76"/>
        <end position="79"/>
    </location>
    <ligand>
        <name>substrate</name>
    </ligand>
</feature>
<dbReference type="GO" id="GO:0004594">
    <property type="term" value="F:pantothenate kinase activity"/>
    <property type="evidence" value="ECO:0007669"/>
    <property type="project" value="UniProtKB-UniRule"/>
</dbReference>
<keyword evidence="12 16" id="KW-0630">Potassium</keyword>
<proteinExistence type="inferred from homology"/>
<dbReference type="InterPro" id="IPR043129">
    <property type="entry name" value="ATPase_NBD"/>
</dbReference>
<dbReference type="PANTHER" id="PTHR34265">
    <property type="entry name" value="TYPE III PANTOTHENATE KINASE"/>
    <property type="match status" value="1"/>
</dbReference>
<evidence type="ECO:0000256" key="5">
    <source>
        <dbReference type="ARBA" id="ARBA00011738"/>
    </source>
</evidence>
<dbReference type="Proteomes" id="UP000256379">
    <property type="component" value="Unassembled WGS sequence"/>
</dbReference>
<evidence type="ECO:0000256" key="9">
    <source>
        <dbReference type="ARBA" id="ARBA00022741"/>
    </source>
</evidence>
<keyword evidence="13 16" id="KW-0173">Coenzyme A biosynthesis</keyword>
<evidence type="ECO:0000256" key="10">
    <source>
        <dbReference type="ARBA" id="ARBA00022777"/>
    </source>
</evidence>
<comment type="subunit">
    <text evidence="5 16">Homodimer.</text>
</comment>
<comment type="subcellular location">
    <subcellularLocation>
        <location evidence="3 16">Cytoplasm</location>
    </subcellularLocation>
</comment>
<dbReference type="Gene3D" id="3.30.420.40">
    <property type="match status" value="2"/>
</dbReference>
<keyword evidence="11 16" id="KW-0067">ATP-binding</keyword>
<organism evidence="17 18">
    <name type="scientific">Helicobacter didelphidarum</name>
    <dbReference type="NCBI Taxonomy" id="2040648"/>
    <lineage>
        <taxon>Bacteria</taxon>
        <taxon>Pseudomonadati</taxon>
        <taxon>Campylobacterota</taxon>
        <taxon>Epsilonproteobacteria</taxon>
        <taxon>Campylobacterales</taxon>
        <taxon>Helicobacteraceae</taxon>
        <taxon>Helicobacter</taxon>
    </lineage>
</organism>
<comment type="cofactor">
    <cofactor evidence="2">
        <name>K(+)</name>
        <dbReference type="ChEBI" id="CHEBI:29103"/>
    </cofactor>
</comment>
<evidence type="ECO:0000256" key="12">
    <source>
        <dbReference type="ARBA" id="ARBA00022958"/>
    </source>
</evidence>
<feature type="binding site" evidence="16">
    <location>
        <begin position="8"/>
        <end position="15"/>
    </location>
    <ligand>
        <name>ATP</name>
        <dbReference type="ChEBI" id="CHEBI:30616"/>
    </ligand>
</feature>
<feature type="binding site" evidence="16">
    <location>
        <position position="96"/>
    </location>
    <ligand>
        <name>ATP</name>
        <dbReference type="ChEBI" id="CHEBI:30616"/>
    </ligand>
</feature>
<keyword evidence="9 16" id="KW-0547">Nucleotide-binding</keyword>
<protein>
    <recommendedName>
        <fullName evidence="15 16">Type III pantothenate kinase</fullName>
        <ecNumber evidence="6 16">2.7.1.33</ecNumber>
    </recommendedName>
    <alternativeName>
        <fullName evidence="16">PanK-III</fullName>
    </alternativeName>
    <alternativeName>
        <fullName evidence="16">Pantothenic acid kinase</fullName>
    </alternativeName>
</protein>
<evidence type="ECO:0000256" key="7">
    <source>
        <dbReference type="ARBA" id="ARBA00022490"/>
    </source>
</evidence>
<evidence type="ECO:0000256" key="13">
    <source>
        <dbReference type="ARBA" id="ARBA00022993"/>
    </source>
</evidence>
<evidence type="ECO:0000256" key="2">
    <source>
        <dbReference type="ARBA" id="ARBA00001958"/>
    </source>
</evidence>
<dbReference type="HAMAP" id="MF_01274">
    <property type="entry name" value="Pantothen_kinase_3"/>
    <property type="match status" value="1"/>
</dbReference>
<evidence type="ECO:0000313" key="17">
    <source>
        <dbReference type="EMBL" id="RDU64935.1"/>
    </source>
</evidence>
<dbReference type="NCBIfam" id="TIGR00671">
    <property type="entry name" value="baf"/>
    <property type="match status" value="1"/>
</dbReference>
<evidence type="ECO:0000256" key="15">
    <source>
        <dbReference type="ARBA" id="ARBA00040883"/>
    </source>
</evidence>
<reference evidence="17 18" key="1">
    <citation type="submission" date="2018-04" db="EMBL/GenBank/DDBJ databases">
        <title>Novel Campyloabacter and Helicobacter Species and Strains.</title>
        <authorList>
            <person name="Mannion A.J."/>
            <person name="Shen Z."/>
            <person name="Fox J.G."/>
        </authorList>
    </citation>
    <scope>NUCLEOTIDE SEQUENCE [LARGE SCALE GENOMIC DNA]</scope>
    <source>
        <strain evidence="17 18">MIT 17-337</strain>
    </source>
</reference>
<evidence type="ECO:0000256" key="1">
    <source>
        <dbReference type="ARBA" id="ARBA00001206"/>
    </source>
</evidence>
<dbReference type="EMBL" id="NXLQ01000016">
    <property type="protein sequence ID" value="RDU64935.1"/>
    <property type="molecule type" value="Genomic_DNA"/>
</dbReference>
<evidence type="ECO:0000256" key="14">
    <source>
        <dbReference type="ARBA" id="ARBA00038036"/>
    </source>
</evidence>
<dbReference type="GO" id="GO:0005524">
    <property type="term" value="F:ATP binding"/>
    <property type="evidence" value="ECO:0007669"/>
    <property type="project" value="UniProtKB-UniRule"/>
</dbReference>
<comment type="function">
    <text evidence="16">Catalyzes the phosphorylation of pantothenate (Pan), the first step in CoA biosynthesis.</text>
</comment>
<dbReference type="RefSeq" id="WP_115543342.1">
    <property type="nucleotide sequence ID" value="NZ_NXLQ01000016.1"/>
</dbReference>
<comment type="caution">
    <text evidence="17">The sequence shown here is derived from an EMBL/GenBank/DDBJ whole genome shotgun (WGS) entry which is preliminary data.</text>
</comment>
<evidence type="ECO:0000256" key="4">
    <source>
        <dbReference type="ARBA" id="ARBA00005225"/>
    </source>
</evidence>
<feature type="binding site" evidence="16">
    <location>
        <position position="93"/>
    </location>
    <ligand>
        <name>K(+)</name>
        <dbReference type="ChEBI" id="CHEBI:29103"/>
    </ligand>
</feature>
<comment type="cofactor">
    <cofactor evidence="16">
        <name>NH4(+)</name>
        <dbReference type="ChEBI" id="CHEBI:28938"/>
    </cofactor>
    <cofactor evidence="16">
        <name>K(+)</name>
        <dbReference type="ChEBI" id="CHEBI:29103"/>
    </cofactor>
    <text evidence="16">A monovalent cation. Ammonium or potassium.</text>
</comment>
<evidence type="ECO:0000256" key="6">
    <source>
        <dbReference type="ARBA" id="ARBA00012102"/>
    </source>
</evidence>
<dbReference type="UniPathway" id="UPA00241">
    <property type="reaction ID" value="UER00352"/>
</dbReference>